<gene>
    <name evidence="3" type="ORF">METZ01_LOCUS86233</name>
</gene>
<dbReference type="Gene3D" id="3.40.50.2300">
    <property type="match status" value="2"/>
</dbReference>
<dbReference type="CDD" id="cd19963">
    <property type="entry name" value="PBP1_BMP-like"/>
    <property type="match status" value="1"/>
</dbReference>
<protein>
    <recommendedName>
        <fullName evidence="2">ABC transporter substrate-binding protein PnrA-like domain-containing protein</fullName>
    </recommendedName>
</protein>
<dbReference type="AlphaFoldDB" id="A0A381UZ12"/>
<keyword evidence="1" id="KW-0732">Signal</keyword>
<evidence type="ECO:0000313" key="3">
    <source>
        <dbReference type="EMBL" id="SVA33379.1"/>
    </source>
</evidence>
<sequence>MKLIIRKITKLVSLTLLTVSTYSIALFAEPLSIGLLLPSPIADVGWSKALHDGVDVVKKKYGEDVKVSVIENIQEGPDADRIMNKMVGDGNKFLVLGSFGYMNGGLKLAKRNPDLSFVHASGYKTAKNFSAFTAKYFEGSYLMGMAAADLTKTKKLGVVAAFAIPELISTINGFALGARSIDPEIEIVVIWLNSWFDPAKAQDSAKVLIAQGADILFSNGQDTPSVVSVAEQKGVYVYNLNSSMKKYAPKNYLGVLKTDWSPLFLSSVEAHLAGNFNGKYEWLGMNDSVVVVDDWSPDISSEMMTKINATEAAIASGKKHVYAGPLFNQEGKQVIPAGEILTDGAILGMNWHVQGVTSPIPK</sequence>
<dbReference type="InterPro" id="IPR003760">
    <property type="entry name" value="PnrA-like"/>
</dbReference>
<proteinExistence type="predicted"/>
<feature type="domain" description="ABC transporter substrate-binding protein PnrA-like" evidence="2">
    <location>
        <begin position="32"/>
        <end position="318"/>
    </location>
</feature>
<evidence type="ECO:0000256" key="1">
    <source>
        <dbReference type="ARBA" id="ARBA00022729"/>
    </source>
</evidence>
<dbReference type="InterPro" id="IPR052910">
    <property type="entry name" value="ABC-Purine-Binding"/>
</dbReference>
<dbReference type="GO" id="GO:0005886">
    <property type="term" value="C:plasma membrane"/>
    <property type="evidence" value="ECO:0007669"/>
    <property type="project" value="InterPro"/>
</dbReference>
<organism evidence="3">
    <name type="scientific">marine metagenome</name>
    <dbReference type="NCBI Taxonomy" id="408172"/>
    <lineage>
        <taxon>unclassified sequences</taxon>
        <taxon>metagenomes</taxon>
        <taxon>ecological metagenomes</taxon>
    </lineage>
</organism>
<dbReference type="EMBL" id="UINC01007448">
    <property type="protein sequence ID" value="SVA33379.1"/>
    <property type="molecule type" value="Genomic_DNA"/>
</dbReference>
<dbReference type="Pfam" id="PF02608">
    <property type="entry name" value="Bmp"/>
    <property type="match status" value="1"/>
</dbReference>
<dbReference type="PANTHER" id="PTHR43208">
    <property type="entry name" value="ABC TRANSPORTER SUBSTRATE-BINDING PROTEIN"/>
    <property type="match status" value="1"/>
</dbReference>
<reference evidence="3" key="1">
    <citation type="submission" date="2018-05" db="EMBL/GenBank/DDBJ databases">
        <authorList>
            <person name="Lanie J.A."/>
            <person name="Ng W.-L."/>
            <person name="Kazmierczak K.M."/>
            <person name="Andrzejewski T.M."/>
            <person name="Davidsen T.M."/>
            <person name="Wayne K.J."/>
            <person name="Tettelin H."/>
            <person name="Glass J.I."/>
            <person name="Rusch D."/>
            <person name="Podicherti R."/>
            <person name="Tsui H.-C.T."/>
            <person name="Winkler M.E."/>
        </authorList>
    </citation>
    <scope>NUCLEOTIDE SEQUENCE</scope>
</reference>
<accession>A0A381UZ12</accession>
<dbReference type="PANTHER" id="PTHR43208:SF1">
    <property type="entry name" value="ABC TRANSPORTER SUBSTRATE-BINDING PROTEIN"/>
    <property type="match status" value="1"/>
</dbReference>
<name>A0A381UZ12_9ZZZZ</name>
<evidence type="ECO:0000259" key="2">
    <source>
        <dbReference type="Pfam" id="PF02608"/>
    </source>
</evidence>